<protein>
    <submittedName>
        <fullName evidence="10">ABC transporter permease subunit</fullName>
    </submittedName>
</protein>
<dbReference type="SUPFAM" id="SSF161098">
    <property type="entry name" value="MetI-like"/>
    <property type="match status" value="1"/>
</dbReference>
<feature type="transmembrane region" description="Helical" evidence="8">
    <location>
        <begin position="227"/>
        <end position="260"/>
    </location>
</feature>
<evidence type="ECO:0000313" key="11">
    <source>
        <dbReference type="Proteomes" id="UP000477911"/>
    </source>
</evidence>
<evidence type="ECO:0000256" key="2">
    <source>
        <dbReference type="ARBA" id="ARBA00022448"/>
    </source>
</evidence>
<dbReference type="InterPro" id="IPR000515">
    <property type="entry name" value="MetI-like"/>
</dbReference>
<feature type="transmembrane region" description="Helical" evidence="8">
    <location>
        <begin position="33"/>
        <end position="54"/>
    </location>
</feature>
<keyword evidence="2 8" id="KW-0813">Transport</keyword>
<dbReference type="PROSITE" id="PS50928">
    <property type="entry name" value="ABC_TM1"/>
    <property type="match status" value="1"/>
</dbReference>
<evidence type="ECO:0000256" key="8">
    <source>
        <dbReference type="RuleBase" id="RU363032"/>
    </source>
</evidence>
<dbReference type="PANTHER" id="PTHR30325:SF0">
    <property type="entry name" value="INNER MEMBRANE ABC TRANSPORTER PERMEASE PROTEIN YEJE"/>
    <property type="match status" value="1"/>
</dbReference>
<feature type="transmembrane region" description="Helical" evidence="8">
    <location>
        <begin position="345"/>
        <end position="367"/>
    </location>
</feature>
<dbReference type="EMBL" id="WUMU01000028">
    <property type="protein sequence ID" value="MXN20454.1"/>
    <property type="molecule type" value="Genomic_DNA"/>
</dbReference>
<keyword evidence="4" id="KW-0997">Cell inner membrane</keyword>
<gene>
    <name evidence="10" type="ORF">GR170_21680</name>
</gene>
<evidence type="ECO:0000256" key="6">
    <source>
        <dbReference type="ARBA" id="ARBA00022989"/>
    </source>
</evidence>
<name>A0A6L7G885_9RHOB</name>
<evidence type="ECO:0000256" key="1">
    <source>
        <dbReference type="ARBA" id="ARBA00004429"/>
    </source>
</evidence>
<dbReference type="GO" id="GO:0042884">
    <property type="term" value="P:microcin transport"/>
    <property type="evidence" value="ECO:0007669"/>
    <property type="project" value="TreeGrafter"/>
</dbReference>
<feature type="transmembrane region" description="Helical" evidence="8">
    <location>
        <begin position="183"/>
        <end position="207"/>
    </location>
</feature>
<evidence type="ECO:0000256" key="4">
    <source>
        <dbReference type="ARBA" id="ARBA00022519"/>
    </source>
</evidence>
<evidence type="ECO:0000313" key="10">
    <source>
        <dbReference type="EMBL" id="MXN20454.1"/>
    </source>
</evidence>
<comment type="caution">
    <text evidence="10">The sequence shown here is derived from an EMBL/GenBank/DDBJ whole genome shotgun (WGS) entry which is preliminary data.</text>
</comment>
<keyword evidence="5 8" id="KW-0812">Transmembrane</keyword>
<comment type="similarity">
    <text evidence="8">Belongs to the binding-protein-dependent transport system permease family.</text>
</comment>
<dbReference type="FunFam" id="1.10.3720.10:FF:000005">
    <property type="entry name" value="Microcin C ABC transporter permease"/>
    <property type="match status" value="1"/>
</dbReference>
<dbReference type="CDD" id="cd06261">
    <property type="entry name" value="TM_PBP2"/>
    <property type="match status" value="1"/>
</dbReference>
<dbReference type="Pfam" id="PF00528">
    <property type="entry name" value="BPD_transp_1"/>
    <property type="match status" value="1"/>
</dbReference>
<sequence>MASLDLPAAPAQKSWLSPLNKRRWRNFRRNRRAFWSFVVFMVLFVASLFAEFIANDKPILVNYRGHYYMPIFKFYPETAFGGDFQTEAVYSDPEVKCLIASGGLDACFDDPEGIMAQSKTGEVDGKKIDKGWAIWPPIPYSYDTPVDRPGAAPLPPSGQNLLGTDDTKRDVLARVIYGFRLSILFTLIVTVASSAIGIVAGAVQGYFGGKTDLFFQRFIEIWSSTPSLYIIIILFAILGRSFWLLVVLTVLFGWMALVGVVRAEFLRARNLEYVRAAKALGVSNVTIMFRHMLPNAMVATLTMMPFIVTGAISTLASLDFLGFGLPSSAPSLGELTLQAKQNLQAPWLGFTAFTVFALMLSLLVFIFEGVRDAFDPRKTFQ</sequence>
<reference evidence="10 11" key="1">
    <citation type="submission" date="2019-12" db="EMBL/GenBank/DDBJ databases">
        <authorList>
            <person name="Li M."/>
        </authorList>
    </citation>
    <scope>NUCLEOTIDE SEQUENCE [LARGE SCALE GENOMIC DNA]</scope>
    <source>
        <strain evidence="10 11">GBMRC 2024</strain>
    </source>
</reference>
<organism evidence="10 11">
    <name type="scientific">Pseudooceanicola albus</name>
    <dbReference type="NCBI Taxonomy" id="2692189"/>
    <lineage>
        <taxon>Bacteria</taxon>
        <taxon>Pseudomonadati</taxon>
        <taxon>Pseudomonadota</taxon>
        <taxon>Alphaproteobacteria</taxon>
        <taxon>Rhodobacterales</taxon>
        <taxon>Paracoccaceae</taxon>
        <taxon>Pseudooceanicola</taxon>
    </lineage>
</organism>
<dbReference type="RefSeq" id="WP_160896578.1">
    <property type="nucleotide sequence ID" value="NZ_WUMU01000028.1"/>
</dbReference>
<dbReference type="InterPro" id="IPR025966">
    <property type="entry name" value="OppC_N"/>
</dbReference>
<evidence type="ECO:0000256" key="5">
    <source>
        <dbReference type="ARBA" id="ARBA00022692"/>
    </source>
</evidence>
<accession>A0A6L7G885</accession>
<keyword evidence="7 8" id="KW-0472">Membrane</keyword>
<dbReference type="Proteomes" id="UP000477911">
    <property type="component" value="Unassembled WGS sequence"/>
</dbReference>
<keyword evidence="6 8" id="KW-1133">Transmembrane helix</keyword>
<comment type="subcellular location">
    <subcellularLocation>
        <location evidence="1">Cell inner membrane</location>
        <topology evidence="1">Multi-pass membrane protein</topology>
    </subcellularLocation>
    <subcellularLocation>
        <location evidence="8">Cell membrane</location>
        <topology evidence="8">Multi-pass membrane protein</topology>
    </subcellularLocation>
</comment>
<feature type="domain" description="ABC transmembrane type-1" evidence="9">
    <location>
        <begin position="179"/>
        <end position="368"/>
    </location>
</feature>
<proteinExistence type="inferred from homology"/>
<dbReference type="Gene3D" id="1.10.3720.10">
    <property type="entry name" value="MetI-like"/>
    <property type="match status" value="1"/>
</dbReference>
<evidence type="ECO:0000256" key="3">
    <source>
        <dbReference type="ARBA" id="ARBA00022475"/>
    </source>
</evidence>
<dbReference type="AlphaFoldDB" id="A0A6L7G885"/>
<keyword evidence="3" id="KW-1003">Cell membrane</keyword>
<keyword evidence="11" id="KW-1185">Reference proteome</keyword>
<dbReference type="PANTHER" id="PTHR30325">
    <property type="entry name" value="MEMBRANE COMPONENT OF ABC TRANSPORTER"/>
    <property type="match status" value="1"/>
</dbReference>
<dbReference type="GO" id="GO:0055085">
    <property type="term" value="P:transmembrane transport"/>
    <property type="evidence" value="ECO:0007669"/>
    <property type="project" value="InterPro"/>
</dbReference>
<evidence type="ECO:0000259" key="9">
    <source>
        <dbReference type="PROSITE" id="PS50928"/>
    </source>
</evidence>
<dbReference type="GO" id="GO:0005886">
    <property type="term" value="C:plasma membrane"/>
    <property type="evidence" value="ECO:0007669"/>
    <property type="project" value="UniProtKB-SubCell"/>
</dbReference>
<feature type="transmembrane region" description="Helical" evidence="8">
    <location>
        <begin position="298"/>
        <end position="325"/>
    </location>
</feature>
<dbReference type="InterPro" id="IPR035906">
    <property type="entry name" value="MetI-like_sf"/>
</dbReference>
<dbReference type="Pfam" id="PF12911">
    <property type="entry name" value="OppC_N"/>
    <property type="match status" value="1"/>
</dbReference>
<evidence type="ECO:0000256" key="7">
    <source>
        <dbReference type="ARBA" id="ARBA00023136"/>
    </source>
</evidence>